<dbReference type="SUPFAM" id="SSF56349">
    <property type="entry name" value="DNA breaking-rejoining enzymes"/>
    <property type="match status" value="1"/>
</dbReference>
<evidence type="ECO:0000313" key="3">
    <source>
        <dbReference type="EMBL" id="CAK9088273.1"/>
    </source>
</evidence>
<feature type="compositionally biased region" description="Basic residues" evidence="2">
    <location>
        <begin position="591"/>
        <end position="600"/>
    </location>
</feature>
<sequence length="2391" mass="261981">MSIEASASSIKEELVQVGFELRALSERLARLVERVGSLESSALADQSWELVEEGSLPIGVTDLAHPYPGATTSPLRDIEPVVPRYLIDLCSERLRSNSSITPVERAKRAFELGHSAWLAIATGAHYRPAGSVPHLSSTHWIVLRGLGLKETVRASTRRDALRALASSDPTAIIEEFASFIELQTFCVAARVFQADDQDLLGPSYVVTVGLCEEDEFGQIYSIDHEVQVLLVDLSDSALQAFREYDPVTDSLEELQAYDDHHPAALPLSASLVSLAKQWTEDLGQSRGQRLGLGLGPYPQMPALGQGFAHLGRPKDAAVKAAASLLGPPPKTQKKPAVPALPEEVARDEPQDPCQQAADPMLAALSLQSTALTSLVAHLAGHSTDPLIDLQGGSISSSSSSTRGVARREKMQSDLALRQSNYWLAFLQQLSRRMNPSRPVPTSTDMAKDSDLSFLAYLERHGAYKQSKEIGTILWVLGYIVDAAIAQDFDGVREHLALFATALDQAALDQGWSTAFLVTLAEEPPATLFAEKGTSLSVSKPFSPLMPVAWGAVLLAYLKDLDIMNSKKQESPSKKAGASASQETKEGDSPKKRPRFPKKPKGGGGQAAHKLNHEAKFDALQQRMSLPKWCACLTSAVLRTRTPFAAFLARTFHLPRTSQRPPVDASELEQFDAFSAYLLRQAKSRYHRGLHGDRLGLKGQRLAKGQPQKLFVAFRSILQGDHTGVDVATSAHLSLLKGVGLLDEKSRLQSCTPLFDQSNCEGLCIDDYFAMSLETLGTPLQASGAKLKIDRALEAYQQAGILGSPEKDVLADKAKIVGAVCNSSAEARAQGVVTLGAPIEKRIALSVISLQLCTLTHTTDVLHVCLTGGWASAFMFRRPLMGLLHRVYDLVQGSVVDPNRPKICRLPRSVANEFVLAAILMPLASSDLSADFNTLLYCSDASSRMGAFCSASIPRDLSSVIWKACKSKGAYTRLLSQVESDIKRIGGSESFEDELETAAQPVNVRRPLAYRFAFIELFAGSSKVTEQMSQLGWSVGPPIDLSFSPEYDLSAVHVMSWLSHLIVTKSIESFACEPPCTTFSIMRRPQLRSKLEPYGFCPADPQTKTGTVLALRGLQCLHLGHRVGTPGWLETPFSSRLKALPPYKRLQGAKGADFCRSDSCCFGSEHLKPFAFLSVWAPLSRVRRRCRCSGKHLQVQGQYTKSSAMYTDDLAQNLALVLHDAILAKRALDEDWDGAPSAGLESLLVNQLALEAPWQTEKKWTFKGASHINIQESVSVLRAIEHASRKGSPQRTSILVDSNVVRCAVSKGRTSSRGLMPILAKINAVSLAAGQYLCLPFCPTRLNPSDDPTRGVELRSPVREGATLRLSLSEWEDVASHKGLKSTAANWLRFVVLVGGTHLLSLRDQSSFRQPPVWEYRSFLNRAFPREFDSTLGFPGEGPLLLLLWIFVASPLSSSFLGGRGTPPFWISGAILGGTRCAMAVTIEPRNPGDQRRADYRKRIGPLPTGRPVLKVTEKRREVLLSAFTRWLEGRGVVVDDLFVNTYQTIEEINTLLTAYGRELHLAGRPLNDFSETINSISSWKPQLRRTLQGAWDLAYSWVKTEPAVHHTAMPAQVLMACLSCCFAWGWVRMAGCLAMAWGGLLRAGELFQARRQDLQLPSDLAGSVPFALLAINEPKTRHSTARHQCSKLDIPDLVSTIELAFRSLRPSELLWDRSPQTMRNRLRSIFRALRLPVETYKGVRALDLGSLRPGGATHLLQTTESGDLVMRRGRWASYRVMSIYIQEVAATSFLSILEKSVREQVLELAFCFTTFLEQAWAFEQAKIPREVCPICWVALCQFQLKDGGTVCTPALQMENESNSVRQSEHLKAPAPETYDDFPDPDPGQVFEEEPLDSPPLGSQDPPHSLAVDDPQLYRNFLGHSIQQLQDILRFAALVSTGQRKRRKLVLLLLRRQNAAALAQSLAAENNFEAWKVGVWKMADDASVVVGSRLLCLGNSEHPKLTLCLGELALSISWTGLNPKASDAAQDSFSGCSGGWLHFLTRLKAGVPEFAVCFHRDGAVQLSAQNGAGPACPDDLRGVALDQAPVAALSYFGVCGIMRAIRFSRCRLEGCSYWLSKDMRRRLCVASLWLKPCDDYVSVSVSHQHSLVGSGPNANGLVLKNTFLELPDEAKGKLSNGAAQRNKGPGPDAARFFRQVLDLETYIPQVEDEEGVAIKYCRKSCFASRLKELEPGSVQGTPFVGQIRRRNVACSHLGLALCELEAYHTYHDCSDEPGSFCAATVAEPAALLSRLRHDLSLSMRPRYRMLPWTRAVSNVSTVSALFVALPPWPSELRSCAPTDVAPATVALKRAGDALDLLKSASKEETKRLEALALPISALVLLQLASLLLKGQD</sequence>
<dbReference type="Gene3D" id="1.10.443.10">
    <property type="entry name" value="Intergrase catalytic core"/>
    <property type="match status" value="1"/>
</dbReference>
<gene>
    <name evidence="3" type="ORF">CCMP2556_LOCUS42590</name>
</gene>
<dbReference type="InterPro" id="IPR011010">
    <property type="entry name" value="DNA_brk_join_enz"/>
</dbReference>
<protein>
    <submittedName>
        <fullName evidence="3">Uncharacterized protein</fullName>
    </submittedName>
</protein>
<proteinExistence type="predicted"/>
<name>A0ABP0QJ72_9DINO</name>
<keyword evidence="1" id="KW-0233">DNA recombination</keyword>
<dbReference type="EMBL" id="CAXAMN010024617">
    <property type="protein sequence ID" value="CAK9088273.1"/>
    <property type="molecule type" value="Genomic_DNA"/>
</dbReference>
<evidence type="ECO:0000313" key="4">
    <source>
        <dbReference type="Proteomes" id="UP001642484"/>
    </source>
</evidence>
<evidence type="ECO:0000256" key="2">
    <source>
        <dbReference type="SAM" id="MobiDB-lite"/>
    </source>
</evidence>
<dbReference type="Proteomes" id="UP001642484">
    <property type="component" value="Unassembled WGS sequence"/>
</dbReference>
<feature type="region of interest" description="Disordered" evidence="2">
    <location>
        <begin position="567"/>
        <end position="607"/>
    </location>
</feature>
<accession>A0ABP0QJ72</accession>
<reference evidence="3 4" key="1">
    <citation type="submission" date="2024-02" db="EMBL/GenBank/DDBJ databases">
        <authorList>
            <person name="Chen Y."/>
            <person name="Shah S."/>
            <person name="Dougan E. K."/>
            <person name="Thang M."/>
            <person name="Chan C."/>
        </authorList>
    </citation>
    <scope>NUCLEOTIDE SEQUENCE [LARGE SCALE GENOMIC DNA]</scope>
</reference>
<comment type="caution">
    <text evidence="3">The sequence shown here is derived from an EMBL/GenBank/DDBJ whole genome shotgun (WGS) entry which is preliminary data.</text>
</comment>
<organism evidence="3 4">
    <name type="scientific">Durusdinium trenchii</name>
    <dbReference type="NCBI Taxonomy" id="1381693"/>
    <lineage>
        <taxon>Eukaryota</taxon>
        <taxon>Sar</taxon>
        <taxon>Alveolata</taxon>
        <taxon>Dinophyceae</taxon>
        <taxon>Suessiales</taxon>
        <taxon>Symbiodiniaceae</taxon>
        <taxon>Durusdinium</taxon>
    </lineage>
</organism>
<feature type="region of interest" description="Disordered" evidence="2">
    <location>
        <begin position="1858"/>
        <end position="1904"/>
    </location>
</feature>
<keyword evidence="4" id="KW-1185">Reference proteome</keyword>
<dbReference type="InterPro" id="IPR013762">
    <property type="entry name" value="Integrase-like_cat_sf"/>
</dbReference>
<evidence type="ECO:0000256" key="1">
    <source>
        <dbReference type="ARBA" id="ARBA00023172"/>
    </source>
</evidence>